<evidence type="ECO:0000313" key="1">
    <source>
        <dbReference type="EMBL" id="GAV58290.1"/>
    </source>
</evidence>
<evidence type="ECO:0000313" key="2">
    <source>
        <dbReference type="Proteomes" id="UP000187406"/>
    </source>
</evidence>
<protein>
    <submittedName>
        <fullName evidence="1">Uncharacterized protein</fullName>
    </submittedName>
</protein>
<dbReference type="EMBL" id="BDDD01000065">
    <property type="protein sequence ID" value="GAV58290.1"/>
    <property type="molecule type" value="Genomic_DNA"/>
</dbReference>
<comment type="caution">
    <text evidence="1">The sequence shown here is derived from an EMBL/GenBank/DDBJ whole genome shotgun (WGS) entry which is preliminary data.</text>
</comment>
<dbReference type="InParanoid" id="A0A1Q3ARM5"/>
<reference evidence="2" key="1">
    <citation type="submission" date="2016-04" db="EMBL/GenBank/DDBJ databases">
        <title>Cephalotus genome sequencing.</title>
        <authorList>
            <person name="Fukushima K."/>
            <person name="Hasebe M."/>
            <person name="Fang X."/>
        </authorList>
    </citation>
    <scope>NUCLEOTIDE SEQUENCE [LARGE SCALE GENOMIC DNA]</scope>
    <source>
        <strain evidence="2">cv. St1</strain>
    </source>
</reference>
<proteinExistence type="predicted"/>
<accession>A0A1Q3ARM5</accession>
<name>A0A1Q3ARM5_CEPFO</name>
<feature type="non-terminal residue" evidence="1">
    <location>
        <position position="1"/>
    </location>
</feature>
<keyword evidence="2" id="KW-1185">Reference proteome</keyword>
<organism evidence="1 2">
    <name type="scientific">Cephalotus follicularis</name>
    <name type="common">Albany pitcher plant</name>
    <dbReference type="NCBI Taxonomy" id="3775"/>
    <lineage>
        <taxon>Eukaryota</taxon>
        <taxon>Viridiplantae</taxon>
        <taxon>Streptophyta</taxon>
        <taxon>Embryophyta</taxon>
        <taxon>Tracheophyta</taxon>
        <taxon>Spermatophyta</taxon>
        <taxon>Magnoliopsida</taxon>
        <taxon>eudicotyledons</taxon>
        <taxon>Gunneridae</taxon>
        <taxon>Pentapetalae</taxon>
        <taxon>rosids</taxon>
        <taxon>fabids</taxon>
        <taxon>Oxalidales</taxon>
        <taxon>Cephalotaceae</taxon>
        <taxon>Cephalotus</taxon>
    </lineage>
</organism>
<dbReference type="Proteomes" id="UP000187406">
    <property type="component" value="Unassembled WGS sequence"/>
</dbReference>
<sequence length="131" mass="15205">NEKLKREVDALKKSFSTFSNSSKKLEDLLGLQRCVFDKAGLGYDEMKNVKHYTNFFERKKVIEKDKFEKEIIKKKNSNVFGNYCNKYGHISSVCFFKKNLVPKSKIKKIWVPKGTIVTNPQGPKIIWVPKG</sequence>
<gene>
    <name evidence="1" type="ORF">CFOL_v3_01824</name>
</gene>
<dbReference type="AlphaFoldDB" id="A0A1Q3ARM5"/>